<reference evidence="1 2" key="1">
    <citation type="submission" date="2019-01" db="EMBL/GenBank/DDBJ databases">
        <title>Genomes sequencing and comparative genomics of infectious freshwater microsporidia, Cucumispora dikerogammari and Thelohania contejeani.</title>
        <authorList>
            <person name="Cormier A."/>
            <person name="Giraud I."/>
            <person name="Wattier R."/>
            <person name="Teixeira M."/>
            <person name="Grandjean F."/>
            <person name="Rigaud T."/>
            <person name="Cordaux R."/>
        </authorList>
    </citation>
    <scope>NUCLEOTIDE SEQUENCE [LARGE SCALE GENOMIC DNA]</scope>
    <source>
        <strain evidence="1">T1</strain>
        <tissue evidence="1">Spores</tissue>
    </source>
</reference>
<accession>A0ABQ7HVV9</accession>
<gene>
    <name evidence="1" type="ORF">TCON_2488</name>
</gene>
<dbReference type="Proteomes" id="UP001516464">
    <property type="component" value="Unassembled WGS sequence"/>
</dbReference>
<dbReference type="EMBL" id="SBIQ01000326">
    <property type="protein sequence ID" value="KAF7679712.1"/>
    <property type="molecule type" value="Genomic_DNA"/>
</dbReference>
<sequence length="187" mass="22291">MSFTTNLNEFLDFSIFTNKTVCIDEQAYTNIDFIICAIVDYFPTIRIVSAYHTSSHYKSIFKKYSIREYNELNSSIYIIDTYKEENHIAFDKYSTFLLDDYSTLKKVYNLGVMTESTSFYIYRSDSIMPSEKLLFDFYIKTYPLSSGLSLDYDGNCEIRKRDQIITRFKYKIKRDSILYEEEKNNFI</sequence>
<proteinExistence type="predicted"/>
<comment type="caution">
    <text evidence="1">The sequence shown here is derived from an EMBL/GenBank/DDBJ whole genome shotgun (WGS) entry which is preliminary data.</text>
</comment>
<keyword evidence="2" id="KW-1185">Reference proteome</keyword>
<organism evidence="1 2">
    <name type="scientific">Astathelohania contejeani</name>
    <dbReference type="NCBI Taxonomy" id="164912"/>
    <lineage>
        <taxon>Eukaryota</taxon>
        <taxon>Fungi</taxon>
        <taxon>Fungi incertae sedis</taxon>
        <taxon>Microsporidia</taxon>
        <taxon>Astathelohaniidae</taxon>
        <taxon>Astathelohania</taxon>
    </lineage>
</organism>
<evidence type="ECO:0000313" key="2">
    <source>
        <dbReference type="Proteomes" id="UP001516464"/>
    </source>
</evidence>
<protein>
    <submittedName>
        <fullName evidence="1">Uncharacterized protein</fullName>
    </submittedName>
</protein>
<name>A0ABQ7HVV9_9MICR</name>
<evidence type="ECO:0000313" key="1">
    <source>
        <dbReference type="EMBL" id="KAF7679712.1"/>
    </source>
</evidence>